<dbReference type="AlphaFoldDB" id="A0AAQ4EH76"/>
<proteinExistence type="predicted"/>
<accession>A0AAQ4EH76</accession>
<dbReference type="EMBL" id="JARKHS020015892">
    <property type="protein sequence ID" value="KAK8774044.1"/>
    <property type="molecule type" value="Genomic_DNA"/>
</dbReference>
<evidence type="ECO:0000256" key="1">
    <source>
        <dbReference type="SAM" id="Phobius"/>
    </source>
</evidence>
<keyword evidence="1" id="KW-0472">Membrane</keyword>
<gene>
    <name evidence="2" type="ORF">V5799_011425</name>
</gene>
<feature type="non-terminal residue" evidence="2">
    <location>
        <position position="1"/>
    </location>
</feature>
<keyword evidence="3" id="KW-1185">Reference proteome</keyword>
<protein>
    <submittedName>
        <fullName evidence="2">Uncharacterized protein</fullName>
    </submittedName>
</protein>
<dbReference type="Proteomes" id="UP001321473">
    <property type="component" value="Unassembled WGS sequence"/>
</dbReference>
<evidence type="ECO:0000313" key="3">
    <source>
        <dbReference type="Proteomes" id="UP001321473"/>
    </source>
</evidence>
<feature type="transmembrane region" description="Helical" evidence="1">
    <location>
        <begin position="6"/>
        <end position="30"/>
    </location>
</feature>
<organism evidence="2 3">
    <name type="scientific">Amblyomma americanum</name>
    <name type="common">Lone star tick</name>
    <dbReference type="NCBI Taxonomy" id="6943"/>
    <lineage>
        <taxon>Eukaryota</taxon>
        <taxon>Metazoa</taxon>
        <taxon>Ecdysozoa</taxon>
        <taxon>Arthropoda</taxon>
        <taxon>Chelicerata</taxon>
        <taxon>Arachnida</taxon>
        <taxon>Acari</taxon>
        <taxon>Parasitiformes</taxon>
        <taxon>Ixodida</taxon>
        <taxon>Ixodoidea</taxon>
        <taxon>Ixodidae</taxon>
        <taxon>Amblyomminae</taxon>
        <taxon>Amblyomma</taxon>
    </lineage>
</organism>
<sequence length="54" mass="6059">SDVFKIVWALIDFFFCCSLTVRMAGIAHLVRFGSKLPRPVSEAFSIVPKAHGRH</sequence>
<name>A0AAQ4EH76_AMBAM</name>
<comment type="caution">
    <text evidence="2">The sequence shown here is derived from an EMBL/GenBank/DDBJ whole genome shotgun (WGS) entry which is preliminary data.</text>
</comment>
<keyword evidence="1" id="KW-0812">Transmembrane</keyword>
<keyword evidence="1" id="KW-1133">Transmembrane helix</keyword>
<evidence type="ECO:0000313" key="2">
    <source>
        <dbReference type="EMBL" id="KAK8774044.1"/>
    </source>
</evidence>
<reference evidence="2 3" key="1">
    <citation type="journal article" date="2023" name="Arcadia Sci">
        <title>De novo assembly of a long-read Amblyomma americanum tick genome.</title>
        <authorList>
            <person name="Chou S."/>
            <person name="Poskanzer K.E."/>
            <person name="Rollins M."/>
            <person name="Thuy-Boun P.S."/>
        </authorList>
    </citation>
    <scope>NUCLEOTIDE SEQUENCE [LARGE SCALE GENOMIC DNA]</scope>
    <source>
        <strain evidence="2">F_SG_1</strain>
        <tissue evidence="2">Salivary glands</tissue>
    </source>
</reference>